<evidence type="ECO:0000256" key="2">
    <source>
        <dbReference type="ARBA" id="ARBA00010790"/>
    </source>
</evidence>
<evidence type="ECO:0000259" key="9">
    <source>
        <dbReference type="PROSITE" id="PS51379"/>
    </source>
</evidence>
<evidence type="ECO:0000256" key="4">
    <source>
        <dbReference type="ARBA" id="ARBA00022723"/>
    </source>
</evidence>
<evidence type="ECO:0000256" key="1">
    <source>
        <dbReference type="ARBA" id="ARBA00001974"/>
    </source>
</evidence>
<evidence type="ECO:0000256" key="5">
    <source>
        <dbReference type="ARBA" id="ARBA00022827"/>
    </source>
</evidence>
<comment type="similarity">
    <text evidence="2">Belongs to the GMC oxidoreductase family.</text>
</comment>
<dbReference type="PROSITE" id="PS51379">
    <property type="entry name" value="4FE4S_FER_2"/>
    <property type="match status" value="1"/>
</dbReference>
<accession>A0ABQ1C3H3</accession>
<sequence length="532" mass="57799">MTDVLIIGSGPAAAGAALALSARDDIAVTVMDIGLRLDAENEQAVKRLASLQPADWERSLVQRVSAQPVSSGLKGLPEKRSYGSDYPFRNIGQLDGLTAERDATTSLISAAYGGFSNVWGSQLMPFTSSAFESWPINSDEMAGHYRAILNQIPFAAEVDDLAESFPLMHRANPLPPLSDRSRRVLDGYEKHRSAMNAKGVTMGKARLAFRARDCVRCGLCMTGCPYGLIYSASHTFDALQRSGRVALHHGLMALAISEQAEGVSVVARELTTGQTHHLKADRVYIACGALGTTRLVANSLNLFDVNLPMLESQQFILPMLSRKASIDPRHESHFTLNQFNMLISSDGDAADIAQLHFYTFNPAFVDNLPAFLRGDRMAKAQAQLLRRLSVALGYLPSWRSPRLQVRVRRGGGHRGLPDMHISRDSAPDGHGQMLRSVAARLSGSAPRLDLYPVLPMMRLAAGGKSYHIGGSFPHSAPSSGTMTSDRLGRVAPWQRVHLIDASVFPTVPAMTFTLTIMANAHRIACETMELAA</sequence>
<dbReference type="Proteomes" id="UP000465240">
    <property type="component" value="Unassembled WGS sequence"/>
</dbReference>
<evidence type="ECO:0000256" key="8">
    <source>
        <dbReference type="ARBA" id="ARBA00023014"/>
    </source>
</evidence>
<evidence type="ECO:0000256" key="3">
    <source>
        <dbReference type="ARBA" id="ARBA00022630"/>
    </source>
</evidence>
<organism evidence="10 11">
    <name type="scientific">Mycobacterium paragordonae</name>
    <dbReference type="NCBI Taxonomy" id="1389713"/>
    <lineage>
        <taxon>Bacteria</taxon>
        <taxon>Bacillati</taxon>
        <taxon>Actinomycetota</taxon>
        <taxon>Actinomycetes</taxon>
        <taxon>Mycobacteriales</taxon>
        <taxon>Mycobacteriaceae</taxon>
        <taxon>Mycobacterium</taxon>
    </lineage>
</organism>
<comment type="cofactor">
    <cofactor evidence="1">
        <name>FAD</name>
        <dbReference type="ChEBI" id="CHEBI:57692"/>
    </cofactor>
</comment>
<evidence type="ECO:0000313" key="11">
    <source>
        <dbReference type="Proteomes" id="UP000465240"/>
    </source>
</evidence>
<dbReference type="Gene3D" id="3.50.50.60">
    <property type="entry name" value="FAD/NAD(P)-binding domain"/>
    <property type="match status" value="1"/>
</dbReference>
<keyword evidence="3" id="KW-0285">Flavoprotein</keyword>
<dbReference type="InterPro" id="IPR051473">
    <property type="entry name" value="P2Ox-like"/>
</dbReference>
<dbReference type="SUPFAM" id="SSF51905">
    <property type="entry name" value="FAD/NAD(P)-binding domain"/>
    <property type="match status" value="1"/>
</dbReference>
<feature type="domain" description="4Fe-4S ferredoxin-type" evidence="9">
    <location>
        <begin position="205"/>
        <end position="234"/>
    </location>
</feature>
<dbReference type="RefSeq" id="WP_120792572.1">
    <property type="nucleotide sequence ID" value="NZ_BLKX01000001.1"/>
</dbReference>
<keyword evidence="11" id="KW-1185">Reference proteome</keyword>
<reference evidence="10 11" key="1">
    <citation type="journal article" date="2019" name="Emerg. Microbes Infect.">
        <title>Comprehensive subspecies identification of 175 nontuberculous mycobacteria species based on 7547 genomic profiles.</title>
        <authorList>
            <person name="Matsumoto Y."/>
            <person name="Kinjo T."/>
            <person name="Motooka D."/>
            <person name="Nabeya D."/>
            <person name="Jung N."/>
            <person name="Uechi K."/>
            <person name="Horii T."/>
            <person name="Iida T."/>
            <person name="Fujita J."/>
            <person name="Nakamura S."/>
        </authorList>
    </citation>
    <scope>NUCLEOTIDE SEQUENCE [LARGE SCALE GENOMIC DNA]</scope>
    <source>
        <strain evidence="10 11">JCM 18565</strain>
    </source>
</reference>
<dbReference type="PROSITE" id="PS00198">
    <property type="entry name" value="4FE4S_FER_1"/>
    <property type="match status" value="1"/>
</dbReference>
<keyword evidence="4" id="KW-0479">Metal-binding</keyword>
<dbReference type="EMBL" id="BLKX01000001">
    <property type="protein sequence ID" value="GFG78841.1"/>
    <property type="molecule type" value="Genomic_DNA"/>
</dbReference>
<dbReference type="InterPro" id="IPR017896">
    <property type="entry name" value="4Fe4S_Fe-S-bd"/>
</dbReference>
<evidence type="ECO:0000256" key="7">
    <source>
        <dbReference type="ARBA" id="ARBA00023004"/>
    </source>
</evidence>
<protein>
    <recommendedName>
        <fullName evidence="9">4Fe-4S ferredoxin-type domain-containing protein</fullName>
    </recommendedName>
</protein>
<name>A0ABQ1C3H3_9MYCO</name>
<keyword evidence="7" id="KW-0408">Iron</keyword>
<comment type="caution">
    <text evidence="10">The sequence shown here is derived from an EMBL/GenBank/DDBJ whole genome shotgun (WGS) entry which is preliminary data.</text>
</comment>
<keyword evidence="6" id="KW-0560">Oxidoreductase</keyword>
<evidence type="ECO:0000313" key="10">
    <source>
        <dbReference type="EMBL" id="GFG78841.1"/>
    </source>
</evidence>
<proteinExistence type="inferred from homology"/>
<dbReference type="InterPro" id="IPR017900">
    <property type="entry name" value="4Fe4S_Fe_S_CS"/>
</dbReference>
<keyword evidence="5" id="KW-0274">FAD</keyword>
<evidence type="ECO:0000256" key="6">
    <source>
        <dbReference type="ARBA" id="ARBA00023002"/>
    </source>
</evidence>
<dbReference type="Gene3D" id="3.30.410.10">
    <property type="entry name" value="Cholesterol Oxidase, domain 2"/>
    <property type="match status" value="1"/>
</dbReference>
<keyword evidence="8" id="KW-0411">Iron-sulfur</keyword>
<dbReference type="InterPro" id="IPR036188">
    <property type="entry name" value="FAD/NAD-bd_sf"/>
</dbReference>
<gene>
    <name evidence="10" type="ORF">MPRG_21170</name>
</gene>
<dbReference type="PANTHER" id="PTHR42784:SF1">
    <property type="entry name" value="PYRANOSE 2-OXIDASE"/>
    <property type="match status" value="1"/>
</dbReference>
<dbReference type="PANTHER" id="PTHR42784">
    <property type="entry name" value="PYRANOSE 2-OXIDASE"/>
    <property type="match status" value="1"/>
</dbReference>